<dbReference type="Pfam" id="PF13464">
    <property type="entry name" value="RodZ_C"/>
    <property type="match status" value="1"/>
</dbReference>
<dbReference type="EMBL" id="JAUJWW010000001">
    <property type="protein sequence ID" value="MDN7225924.1"/>
    <property type="molecule type" value="Genomic_DNA"/>
</dbReference>
<protein>
    <submittedName>
        <fullName evidence="4">DUF4115 domain-containing protein</fullName>
    </submittedName>
</protein>
<comment type="caution">
    <text evidence="4">The sequence shown here is derived from an EMBL/GenBank/DDBJ whole genome shotgun (WGS) entry which is preliminary data.</text>
</comment>
<dbReference type="SUPFAM" id="SSF47413">
    <property type="entry name" value="lambda repressor-like DNA-binding domains"/>
    <property type="match status" value="1"/>
</dbReference>
<dbReference type="InterPro" id="IPR001387">
    <property type="entry name" value="Cro/C1-type_HTH"/>
</dbReference>
<evidence type="ECO:0000259" key="3">
    <source>
        <dbReference type="PROSITE" id="PS50943"/>
    </source>
</evidence>
<keyword evidence="5" id="KW-1185">Reference proteome</keyword>
<dbReference type="PROSITE" id="PS50943">
    <property type="entry name" value="HTH_CROC1"/>
    <property type="match status" value="1"/>
</dbReference>
<evidence type="ECO:0000256" key="1">
    <source>
        <dbReference type="SAM" id="MobiDB-lite"/>
    </source>
</evidence>
<dbReference type="InterPro" id="IPR025194">
    <property type="entry name" value="RodZ-like_C"/>
</dbReference>
<dbReference type="CDD" id="cd00093">
    <property type="entry name" value="HTH_XRE"/>
    <property type="match status" value="1"/>
</dbReference>
<feature type="region of interest" description="Disordered" evidence="1">
    <location>
        <begin position="134"/>
        <end position="201"/>
    </location>
</feature>
<dbReference type="InterPro" id="IPR050400">
    <property type="entry name" value="Bact_Cytoskel_RodZ"/>
</dbReference>
<dbReference type="SMART" id="SM00530">
    <property type="entry name" value="HTH_XRE"/>
    <property type="match status" value="1"/>
</dbReference>
<feature type="transmembrane region" description="Helical" evidence="2">
    <location>
        <begin position="110"/>
        <end position="128"/>
    </location>
</feature>
<feature type="region of interest" description="Disordered" evidence="1">
    <location>
        <begin position="79"/>
        <end position="102"/>
    </location>
</feature>
<keyword evidence="2" id="KW-1133">Transmembrane helix</keyword>
<dbReference type="PANTHER" id="PTHR34475">
    <property type="match status" value="1"/>
</dbReference>
<keyword evidence="2" id="KW-0812">Transmembrane</keyword>
<feature type="compositionally biased region" description="Polar residues" evidence="1">
    <location>
        <begin position="90"/>
        <end position="102"/>
    </location>
</feature>
<evidence type="ECO:0000313" key="5">
    <source>
        <dbReference type="Proteomes" id="UP001172054"/>
    </source>
</evidence>
<dbReference type="InterPro" id="IPR010982">
    <property type="entry name" value="Lambda_DNA-bd_dom_sf"/>
</dbReference>
<keyword evidence="2" id="KW-0472">Membrane</keyword>
<accession>A0ABT8MM54</accession>
<reference evidence="4 5" key="1">
    <citation type="submission" date="2023-06" db="EMBL/GenBank/DDBJ databases">
        <title>Novel species in genus Planococcus.</title>
        <authorList>
            <person name="Ning S."/>
        </authorList>
    </citation>
    <scope>NUCLEOTIDE SEQUENCE [LARGE SCALE GENOMIC DNA]</scope>
    <source>
        <strain evidence="4 5">N064</strain>
    </source>
</reference>
<feature type="domain" description="HTH cro/C1-type" evidence="3">
    <location>
        <begin position="8"/>
        <end position="68"/>
    </location>
</feature>
<sequence>MSELGTRLKEARIAKGLSLEDLQEATKIQKRYLAGIEEGDFSMMPGPFYSRAFIKQYAEVVGLHPDELFEQYNEEIPAIKEDPYTPPTPSRRQTFASQSSSRTNEIMPKVIAALFIVTVLAVVVFFYSNLDKNDPIEEGTANDSGVPYEEPAEEAPAEPAEKPAEEKAEKPAEAPKKEEPKEPKASIKAGKPAGQTTTYDFSGPAKRELVIKVVGGPSWVQAADSNQKELFKPDTMAAGATEKLDVSGLKQVQLRLGKAANVQLAINGVPVEYKLDATTQNIVIRFAEAE</sequence>
<dbReference type="Pfam" id="PF13413">
    <property type="entry name" value="HTH_25"/>
    <property type="match status" value="1"/>
</dbReference>
<name>A0ABT8MM54_9BACL</name>
<proteinExistence type="predicted"/>
<dbReference type="Gene3D" id="1.10.260.40">
    <property type="entry name" value="lambda repressor-like DNA-binding domains"/>
    <property type="match status" value="1"/>
</dbReference>
<dbReference type="Proteomes" id="UP001172054">
    <property type="component" value="Unassembled WGS sequence"/>
</dbReference>
<dbReference type="PANTHER" id="PTHR34475:SF1">
    <property type="entry name" value="CYTOSKELETON PROTEIN RODZ"/>
    <property type="match status" value="1"/>
</dbReference>
<evidence type="ECO:0000313" key="4">
    <source>
        <dbReference type="EMBL" id="MDN7225924.1"/>
    </source>
</evidence>
<organism evidence="4 5">
    <name type="scientific">Planococcus liqunii</name>
    <dbReference type="NCBI Taxonomy" id="3058394"/>
    <lineage>
        <taxon>Bacteria</taxon>
        <taxon>Bacillati</taxon>
        <taxon>Bacillota</taxon>
        <taxon>Bacilli</taxon>
        <taxon>Bacillales</taxon>
        <taxon>Caryophanaceae</taxon>
        <taxon>Planococcus</taxon>
    </lineage>
</organism>
<dbReference type="RefSeq" id="WP_301725236.1">
    <property type="nucleotide sequence ID" value="NZ_JAUJWW010000001.1"/>
</dbReference>
<feature type="compositionally biased region" description="Basic and acidic residues" evidence="1">
    <location>
        <begin position="159"/>
        <end position="185"/>
    </location>
</feature>
<evidence type="ECO:0000256" key="2">
    <source>
        <dbReference type="SAM" id="Phobius"/>
    </source>
</evidence>
<gene>
    <name evidence="4" type="ORF">QWY15_01345</name>
</gene>